<dbReference type="InterPro" id="IPR036812">
    <property type="entry name" value="NAD(P)_OxRdtase_dom_sf"/>
</dbReference>
<dbReference type="SUPFAM" id="SSF51430">
    <property type="entry name" value="NAD(P)-linked oxidoreductase"/>
    <property type="match status" value="1"/>
</dbReference>
<dbReference type="Pfam" id="PF00248">
    <property type="entry name" value="Aldo_ket_red"/>
    <property type="match status" value="1"/>
</dbReference>
<dbReference type="RefSeq" id="WP_078580087.1">
    <property type="nucleotide sequence ID" value="NZ_JARAYT010000001.1"/>
</dbReference>
<dbReference type="PANTHER" id="PTHR42686">
    <property type="entry name" value="GH17980P-RELATED"/>
    <property type="match status" value="1"/>
</dbReference>
<dbReference type="Gene3D" id="3.20.20.100">
    <property type="entry name" value="NADP-dependent oxidoreductase domain"/>
    <property type="match status" value="1"/>
</dbReference>
<organism evidence="2 3">
    <name type="scientific">Streptomyces europaeiscabiei</name>
    <dbReference type="NCBI Taxonomy" id="146819"/>
    <lineage>
        <taxon>Bacteria</taxon>
        <taxon>Bacillati</taxon>
        <taxon>Actinomycetota</taxon>
        <taxon>Actinomycetes</taxon>
        <taxon>Kitasatosporales</taxon>
        <taxon>Streptomycetaceae</taxon>
        <taxon>Streptomyces</taxon>
    </lineage>
</organism>
<feature type="domain" description="NADP-dependent oxidoreductase" evidence="1">
    <location>
        <begin position="19"/>
        <end position="146"/>
    </location>
</feature>
<dbReference type="GeneID" id="24307997"/>
<comment type="caution">
    <text evidence="2">The sequence shown here is derived from an EMBL/GenBank/DDBJ whole genome shotgun (WGS) entry which is preliminary data.</text>
</comment>
<evidence type="ECO:0000313" key="3">
    <source>
        <dbReference type="Proteomes" id="UP001271274"/>
    </source>
</evidence>
<keyword evidence="3" id="KW-1185">Reference proteome</keyword>
<protein>
    <submittedName>
        <fullName evidence="2">Aldo/keto reductase</fullName>
    </submittedName>
</protein>
<gene>
    <name evidence="2" type="ORF">PV662_03930</name>
</gene>
<dbReference type="InterPro" id="IPR020471">
    <property type="entry name" value="AKR"/>
</dbReference>
<dbReference type="EMBL" id="JARAYU010000001">
    <property type="protein sequence ID" value="MDX3698919.1"/>
    <property type="molecule type" value="Genomic_DNA"/>
</dbReference>
<dbReference type="Proteomes" id="UP001271274">
    <property type="component" value="Unassembled WGS sequence"/>
</dbReference>
<accession>A0ABU4N7H6</accession>
<dbReference type="PANTHER" id="PTHR42686:SF1">
    <property type="entry name" value="GH17980P-RELATED"/>
    <property type="match status" value="1"/>
</dbReference>
<sequence length="277" mass="30125">MRTADRRIALGLYRTGHTRHLLEGALELGVTDLDTAFNYHHFASHRTLAAIAGDLLPAFTISTKVGYFPEGHDFDPARLRAAVEQSARELGRAPDTVLLHNPESSVESFADACAVLLEMRDAGLCKNWGFSTWDPRRLLEAHWAIPRPDVAMVRAGLTVSAAVLNAIDELVDRAEITELWGMAPFAGNADDSIWQTVDTSTFLLPGQQGGALQAGVATAFAIPEVTRLAVGTSVVEHLAEVVDGSRLEVSTERVTEYRVLLRERATVSAGALSRKDR</sequence>
<dbReference type="InterPro" id="IPR023210">
    <property type="entry name" value="NADP_OxRdtase_dom"/>
</dbReference>
<evidence type="ECO:0000313" key="2">
    <source>
        <dbReference type="EMBL" id="MDX3698919.1"/>
    </source>
</evidence>
<reference evidence="2 3" key="1">
    <citation type="journal article" date="2023" name="Microb. Genom.">
        <title>Mesoterricola silvestris gen. nov., sp. nov., Mesoterricola sediminis sp. nov., Geothrix oryzae sp. nov., Geothrix edaphica sp. nov., Geothrix rubra sp. nov., and Geothrix limicola sp. nov., six novel members of Acidobacteriota isolated from soils.</title>
        <authorList>
            <person name="Weisberg A.J."/>
            <person name="Pearce E."/>
            <person name="Kramer C.G."/>
            <person name="Chang J.H."/>
            <person name="Clarke C.R."/>
        </authorList>
    </citation>
    <scope>NUCLEOTIDE SEQUENCE [LARGE SCALE GENOMIC DNA]</scope>
    <source>
        <strain evidence="2 3">ID09-01A</strain>
    </source>
</reference>
<proteinExistence type="predicted"/>
<name>A0ABU4N7H6_9ACTN</name>
<evidence type="ECO:0000259" key="1">
    <source>
        <dbReference type="Pfam" id="PF00248"/>
    </source>
</evidence>